<evidence type="ECO:0000256" key="2">
    <source>
        <dbReference type="ARBA" id="ARBA00022451"/>
    </source>
</evidence>
<dbReference type="Proteomes" id="UP000694416">
    <property type="component" value="Unplaced"/>
</dbReference>
<sequence length="97" mass="11056">GLRDHSTLLETLLVLGPYMSSFFASFPGTHSLRYFLGISDPIHGVPEFISVGYVDSQPITTYDSITRQKEPRAPWMAENLAPDHWERVSHLPENDWL</sequence>
<dbReference type="GO" id="GO:0002474">
    <property type="term" value="P:antigen processing and presentation of peptide antigen via MHC class I"/>
    <property type="evidence" value="ECO:0007669"/>
    <property type="project" value="UniProtKB-KW"/>
</dbReference>
<keyword evidence="9" id="KW-0325">Glycoprotein</keyword>
<dbReference type="PANTHER" id="PTHR16675">
    <property type="entry name" value="MHC CLASS I-RELATED"/>
    <property type="match status" value="1"/>
</dbReference>
<dbReference type="PANTHER" id="PTHR16675:SF242">
    <property type="entry name" value="MAJOR HISTOCOMPATIBILITY COMPLEX CLASS I-RELATED GENE PROTEIN"/>
    <property type="match status" value="1"/>
</dbReference>
<keyword evidence="5" id="KW-0391">Immunity</keyword>
<dbReference type="InterPro" id="IPR011162">
    <property type="entry name" value="MHC_I/II-like_Ag-recog"/>
</dbReference>
<reference evidence="11" key="2">
    <citation type="submission" date="2025-09" db="UniProtKB">
        <authorList>
            <consortium name="Ensembl"/>
        </authorList>
    </citation>
    <scope>IDENTIFICATION</scope>
</reference>
<evidence type="ECO:0000256" key="4">
    <source>
        <dbReference type="ARBA" id="ARBA00022729"/>
    </source>
</evidence>
<dbReference type="Gene3D" id="3.30.500.10">
    <property type="entry name" value="MHC class I-like antigen recognition-like"/>
    <property type="match status" value="1"/>
</dbReference>
<protein>
    <recommendedName>
        <fullName evidence="10">MHC class I-like antigen recognition-like domain-containing protein</fullName>
    </recommendedName>
</protein>
<dbReference type="GO" id="GO:0009897">
    <property type="term" value="C:external side of plasma membrane"/>
    <property type="evidence" value="ECO:0007669"/>
    <property type="project" value="TreeGrafter"/>
</dbReference>
<evidence type="ECO:0000256" key="5">
    <source>
        <dbReference type="ARBA" id="ARBA00022859"/>
    </source>
</evidence>
<keyword evidence="7" id="KW-0472">Membrane</keyword>
<evidence type="ECO:0000313" key="12">
    <source>
        <dbReference type="Proteomes" id="UP000694416"/>
    </source>
</evidence>
<evidence type="ECO:0000256" key="8">
    <source>
        <dbReference type="ARBA" id="ARBA00023157"/>
    </source>
</evidence>
<accession>A0A8C9GHQ9</accession>
<keyword evidence="8" id="KW-1015">Disulfide bond</keyword>
<dbReference type="InterPro" id="IPR050208">
    <property type="entry name" value="MHC_class-I_related"/>
</dbReference>
<evidence type="ECO:0000256" key="6">
    <source>
        <dbReference type="ARBA" id="ARBA00022989"/>
    </source>
</evidence>
<dbReference type="Pfam" id="PF00129">
    <property type="entry name" value="MHC_I"/>
    <property type="match status" value="1"/>
</dbReference>
<dbReference type="Ensembl" id="ENSPTET00000006888.1">
    <property type="protein sequence ID" value="ENSPTEP00000004434.1"/>
    <property type="gene ID" value="ENSPTEG00000005175.1"/>
</dbReference>
<proteinExistence type="predicted"/>
<dbReference type="GO" id="GO:0042612">
    <property type="term" value="C:MHC class I protein complex"/>
    <property type="evidence" value="ECO:0007669"/>
    <property type="project" value="UniProtKB-KW"/>
</dbReference>
<name>A0A8C9GHQ9_9PRIM</name>
<dbReference type="GO" id="GO:0005615">
    <property type="term" value="C:extracellular space"/>
    <property type="evidence" value="ECO:0007669"/>
    <property type="project" value="TreeGrafter"/>
</dbReference>
<evidence type="ECO:0000313" key="11">
    <source>
        <dbReference type="Ensembl" id="ENSPTEP00000004434.1"/>
    </source>
</evidence>
<keyword evidence="2" id="KW-0490">MHC I</keyword>
<dbReference type="AlphaFoldDB" id="A0A8C9GHQ9"/>
<comment type="subcellular location">
    <subcellularLocation>
        <location evidence="1">Membrane</location>
        <topology evidence="1">Single-pass type I membrane protein</topology>
    </subcellularLocation>
</comment>
<dbReference type="SUPFAM" id="SSF54452">
    <property type="entry name" value="MHC antigen-recognition domain"/>
    <property type="match status" value="1"/>
</dbReference>
<evidence type="ECO:0000256" key="7">
    <source>
        <dbReference type="ARBA" id="ARBA00023136"/>
    </source>
</evidence>
<evidence type="ECO:0000256" key="9">
    <source>
        <dbReference type="ARBA" id="ARBA00023180"/>
    </source>
</evidence>
<keyword evidence="4" id="KW-0732">Signal</keyword>
<dbReference type="InterPro" id="IPR037055">
    <property type="entry name" value="MHC_I-like_Ag-recog_sf"/>
</dbReference>
<keyword evidence="6" id="KW-1133">Transmembrane helix</keyword>
<keyword evidence="12" id="KW-1185">Reference proteome</keyword>
<dbReference type="GO" id="GO:0006955">
    <property type="term" value="P:immune response"/>
    <property type="evidence" value="ECO:0007669"/>
    <property type="project" value="TreeGrafter"/>
</dbReference>
<keyword evidence="3" id="KW-0812">Transmembrane</keyword>
<evidence type="ECO:0000259" key="10">
    <source>
        <dbReference type="Pfam" id="PF00129"/>
    </source>
</evidence>
<evidence type="ECO:0000256" key="3">
    <source>
        <dbReference type="ARBA" id="ARBA00022692"/>
    </source>
</evidence>
<reference evidence="11" key="1">
    <citation type="submission" date="2025-08" db="UniProtKB">
        <authorList>
            <consortium name="Ensembl"/>
        </authorList>
    </citation>
    <scope>IDENTIFICATION</scope>
</reference>
<feature type="domain" description="MHC class I-like antigen recognition-like" evidence="10">
    <location>
        <begin position="28"/>
        <end position="89"/>
    </location>
</feature>
<dbReference type="InterPro" id="IPR011161">
    <property type="entry name" value="MHC_I-like_Ag-recog"/>
</dbReference>
<evidence type="ECO:0000256" key="1">
    <source>
        <dbReference type="ARBA" id="ARBA00004479"/>
    </source>
</evidence>
<organism evidence="11 12">
    <name type="scientific">Piliocolobus tephrosceles</name>
    <name type="common">Ugandan red Colobus</name>
    <dbReference type="NCBI Taxonomy" id="591936"/>
    <lineage>
        <taxon>Eukaryota</taxon>
        <taxon>Metazoa</taxon>
        <taxon>Chordata</taxon>
        <taxon>Craniata</taxon>
        <taxon>Vertebrata</taxon>
        <taxon>Euteleostomi</taxon>
        <taxon>Mammalia</taxon>
        <taxon>Eutheria</taxon>
        <taxon>Euarchontoglires</taxon>
        <taxon>Primates</taxon>
        <taxon>Haplorrhini</taxon>
        <taxon>Catarrhini</taxon>
        <taxon>Cercopithecidae</taxon>
        <taxon>Colobinae</taxon>
        <taxon>Piliocolobus</taxon>
    </lineage>
</organism>